<protein>
    <submittedName>
        <fullName evidence="2">Uncharacterized protein</fullName>
    </submittedName>
</protein>
<evidence type="ECO:0000256" key="1">
    <source>
        <dbReference type="SAM" id="MobiDB-lite"/>
    </source>
</evidence>
<evidence type="ECO:0000313" key="2">
    <source>
        <dbReference type="EMBL" id="GIX91490.1"/>
    </source>
</evidence>
<organism evidence="2 3">
    <name type="scientific">Caerostris extrusa</name>
    <name type="common">Bark spider</name>
    <name type="synonym">Caerostris bankana</name>
    <dbReference type="NCBI Taxonomy" id="172846"/>
    <lineage>
        <taxon>Eukaryota</taxon>
        <taxon>Metazoa</taxon>
        <taxon>Ecdysozoa</taxon>
        <taxon>Arthropoda</taxon>
        <taxon>Chelicerata</taxon>
        <taxon>Arachnida</taxon>
        <taxon>Araneae</taxon>
        <taxon>Araneomorphae</taxon>
        <taxon>Entelegynae</taxon>
        <taxon>Araneoidea</taxon>
        <taxon>Araneidae</taxon>
        <taxon>Caerostris</taxon>
    </lineage>
</organism>
<keyword evidence="3" id="KW-1185">Reference proteome</keyword>
<gene>
    <name evidence="2" type="ORF">CEXT_618521</name>
</gene>
<feature type="compositionally biased region" description="Acidic residues" evidence="1">
    <location>
        <begin position="1"/>
        <end position="10"/>
    </location>
</feature>
<sequence>MDLEDEAETEPETKLTEENEEISKSDTSIDEPQETKEDAESIFKQTIKEILERLQNLPTAAQEMEVPTIEKGIKDVYIKLCKALHVPPSSTFLNGVETKGDGFFLPVHWISGNNSSDESSGCLPIGGDTEPVLQSNWRQELASNHFPFTNQRTHYKFDPGAQCNKQKLPGTVEKSDRSLLLGESFGSVRQ</sequence>
<reference evidence="2 3" key="1">
    <citation type="submission" date="2021-06" db="EMBL/GenBank/DDBJ databases">
        <title>Caerostris extrusa draft genome.</title>
        <authorList>
            <person name="Kono N."/>
            <person name="Arakawa K."/>
        </authorList>
    </citation>
    <scope>NUCLEOTIDE SEQUENCE [LARGE SCALE GENOMIC DNA]</scope>
</reference>
<name>A0AAV4P6B0_CAEEX</name>
<comment type="caution">
    <text evidence="2">The sequence shown here is derived from an EMBL/GenBank/DDBJ whole genome shotgun (WGS) entry which is preliminary data.</text>
</comment>
<proteinExistence type="predicted"/>
<evidence type="ECO:0000313" key="3">
    <source>
        <dbReference type="Proteomes" id="UP001054945"/>
    </source>
</evidence>
<feature type="region of interest" description="Disordered" evidence="1">
    <location>
        <begin position="1"/>
        <end position="40"/>
    </location>
</feature>
<dbReference type="AlphaFoldDB" id="A0AAV4P6B0"/>
<dbReference type="EMBL" id="BPLR01004030">
    <property type="protein sequence ID" value="GIX91490.1"/>
    <property type="molecule type" value="Genomic_DNA"/>
</dbReference>
<dbReference type="Proteomes" id="UP001054945">
    <property type="component" value="Unassembled WGS sequence"/>
</dbReference>
<accession>A0AAV4P6B0</accession>
<feature type="compositionally biased region" description="Basic and acidic residues" evidence="1">
    <location>
        <begin position="11"/>
        <end position="24"/>
    </location>
</feature>